<dbReference type="GO" id="GO:0051603">
    <property type="term" value="P:proteolysis involved in protein catabolic process"/>
    <property type="evidence" value="ECO:0007669"/>
    <property type="project" value="InterPro"/>
</dbReference>
<keyword evidence="6" id="KW-1185">Reference proteome</keyword>
<keyword evidence="5" id="KW-0378">Hydrolase</keyword>
<evidence type="ECO:0000256" key="4">
    <source>
        <dbReference type="PIRNR" id="PIRNR001213"/>
    </source>
</evidence>
<dbReference type="OrthoDB" id="10248542at2759"/>
<dbReference type="KEGG" id="beq:BEWA_013160"/>
<evidence type="ECO:0000256" key="3">
    <source>
        <dbReference type="ARBA" id="ARBA00023242"/>
    </source>
</evidence>
<dbReference type="AlphaFoldDB" id="L1LBH1"/>
<dbReference type="CDD" id="cd03760">
    <property type="entry name" value="proteasome_beta_type_4"/>
    <property type="match status" value="1"/>
</dbReference>
<organism evidence="5 6">
    <name type="scientific">Theileria equi strain WA</name>
    <dbReference type="NCBI Taxonomy" id="1537102"/>
    <lineage>
        <taxon>Eukaryota</taxon>
        <taxon>Sar</taxon>
        <taxon>Alveolata</taxon>
        <taxon>Apicomplexa</taxon>
        <taxon>Aconoidasida</taxon>
        <taxon>Piroplasmida</taxon>
        <taxon>Theileriidae</taxon>
        <taxon>Theileria</taxon>
    </lineage>
</organism>
<comment type="similarity">
    <text evidence="4">Belongs to the peptidase T1B family.</text>
</comment>
<keyword evidence="3 4" id="KW-0539">Nucleus</keyword>
<dbReference type="InterPro" id="IPR016050">
    <property type="entry name" value="Proteasome_bsu_CS"/>
</dbReference>
<dbReference type="GO" id="GO:0016787">
    <property type="term" value="F:hydrolase activity"/>
    <property type="evidence" value="ECO:0007669"/>
    <property type="project" value="UniProtKB-KW"/>
</dbReference>
<dbReference type="SUPFAM" id="SSF56235">
    <property type="entry name" value="N-terminal nucleophile aminohydrolases (Ntn hydrolases)"/>
    <property type="match status" value="1"/>
</dbReference>
<dbReference type="EMBL" id="ACOU01000004">
    <property type="protein sequence ID" value="EKX72757.1"/>
    <property type="molecule type" value="Genomic_DNA"/>
</dbReference>
<dbReference type="PANTHER" id="PTHR32194">
    <property type="entry name" value="METALLOPROTEASE TLDD"/>
    <property type="match status" value="1"/>
</dbReference>
<dbReference type="InterPro" id="IPR023333">
    <property type="entry name" value="Proteasome_suB-type"/>
</dbReference>
<evidence type="ECO:0000313" key="6">
    <source>
        <dbReference type="Proteomes" id="UP000031512"/>
    </source>
</evidence>
<dbReference type="eggNOG" id="KOG0185">
    <property type="taxonomic scope" value="Eukaryota"/>
</dbReference>
<dbReference type="PANTHER" id="PTHR32194:SF6">
    <property type="entry name" value="PROTEASOME SUBUNIT BETA"/>
    <property type="match status" value="1"/>
</dbReference>
<dbReference type="InterPro" id="IPR016295">
    <property type="entry name" value="Proteasome_beta4"/>
</dbReference>
<dbReference type="InterPro" id="IPR001353">
    <property type="entry name" value="Proteasome_sua/b"/>
</dbReference>
<dbReference type="Pfam" id="PF00227">
    <property type="entry name" value="Proteasome"/>
    <property type="match status" value="1"/>
</dbReference>
<comment type="subcellular location">
    <subcellularLocation>
        <location evidence="4">Cytoplasm</location>
    </subcellularLocation>
    <subcellularLocation>
        <location evidence="4">Nucleus</location>
    </subcellularLocation>
</comment>
<keyword evidence="2 4" id="KW-0647">Proteasome</keyword>
<evidence type="ECO:0000313" key="5">
    <source>
        <dbReference type="EMBL" id="EKX72757.1"/>
    </source>
</evidence>
<dbReference type="Gene3D" id="3.60.20.10">
    <property type="entry name" value="Glutamine Phosphoribosylpyrophosphate, subunit 1, domain 1"/>
    <property type="match status" value="1"/>
</dbReference>
<evidence type="ECO:0000256" key="1">
    <source>
        <dbReference type="ARBA" id="ARBA00022490"/>
    </source>
</evidence>
<dbReference type="GeneID" id="15804392"/>
<comment type="caution">
    <text evidence="5">The sequence shown here is derived from an EMBL/GenBank/DDBJ whole genome shotgun (WGS) entry which is preliminary data.</text>
</comment>
<protein>
    <recommendedName>
        <fullName evidence="4">Proteasome subunit beta</fullName>
    </recommendedName>
</protein>
<dbReference type="Proteomes" id="UP000031512">
    <property type="component" value="Unassembled WGS sequence"/>
</dbReference>
<proteinExistence type="inferred from homology"/>
<accession>L1LBH1</accession>
<keyword evidence="1 4" id="KW-0963">Cytoplasm</keyword>
<dbReference type="PIRSF" id="PIRSF001213">
    <property type="entry name" value="Psome_endopept_beta"/>
    <property type="match status" value="1"/>
</dbReference>
<dbReference type="VEuPathDB" id="PiroplasmaDB:BEWA_013160"/>
<name>L1LBH1_THEEQ</name>
<dbReference type="STRING" id="1537102.L1LBH1"/>
<dbReference type="PROSITE" id="PS00854">
    <property type="entry name" value="PROTEASOME_BETA_1"/>
    <property type="match status" value="1"/>
</dbReference>
<comment type="function">
    <text evidence="4">Non-catalytic component of the proteasome.</text>
</comment>
<evidence type="ECO:0000256" key="2">
    <source>
        <dbReference type="ARBA" id="ARBA00022942"/>
    </source>
</evidence>
<gene>
    <name evidence="5" type="ORF">BEWA_013160</name>
</gene>
<dbReference type="InterPro" id="IPR029055">
    <property type="entry name" value="Ntn_hydrolases_N"/>
</dbReference>
<reference evidence="5 6" key="1">
    <citation type="journal article" date="2012" name="BMC Genomics">
        <title>Comparative genomic analysis and phylogenetic position of Theileria equi.</title>
        <authorList>
            <person name="Kappmeyer L.S."/>
            <person name="Thiagarajan M."/>
            <person name="Herndon D.R."/>
            <person name="Ramsay J.D."/>
            <person name="Caler E."/>
            <person name="Djikeng A."/>
            <person name="Gillespie J.J."/>
            <person name="Lau A.O."/>
            <person name="Roalson E.H."/>
            <person name="Silva J.C."/>
            <person name="Silva M.G."/>
            <person name="Suarez C.E."/>
            <person name="Ueti M.W."/>
            <person name="Nene V.M."/>
            <person name="Mealey R.H."/>
            <person name="Knowles D.P."/>
            <person name="Brayton K.A."/>
        </authorList>
    </citation>
    <scope>NUCLEOTIDE SEQUENCE [LARGE SCALE GENOMIC DNA]</scope>
    <source>
        <strain evidence="5 6">WA</strain>
    </source>
</reference>
<dbReference type="GO" id="GO:0005737">
    <property type="term" value="C:cytoplasm"/>
    <property type="evidence" value="ECO:0007669"/>
    <property type="project" value="UniProtKB-SubCell"/>
</dbReference>
<dbReference type="GO" id="GO:0019774">
    <property type="term" value="C:proteasome core complex, beta-subunit complex"/>
    <property type="evidence" value="ECO:0007669"/>
    <property type="project" value="UniProtKB-UniRule"/>
</dbReference>
<sequence length="229" mass="25665">MSGYVTGSAIVGIKYRDGVLLAADTKLSYGRMSRVTNYERLEQVSPTSVFCSSGDAADHQYISKFLKKAVHNELLANNNDLSKVSMDAKMLHNYMARVFYARRSKLDPIVSAAVIAGISDGEPFLGYSDYYGTKYTDDFITTGFGKYFAIGPLREEHRADMSKEEATDLAIRCMRLLYLRDCTASNKIQIAHVTKDGVVIQEPFFFDSKWHFEKFVKPTSALPIAGTQF</sequence>
<dbReference type="RefSeq" id="XP_004832209.1">
    <property type="nucleotide sequence ID" value="XM_004832152.1"/>
</dbReference>
<dbReference type="GO" id="GO:0005634">
    <property type="term" value="C:nucleus"/>
    <property type="evidence" value="ECO:0007669"/>
    <property type="project" value="UniProtKB-SubCell"/>
</dbReference>